<dbReference type="AlphaFoldDB" id="A0A9P1CMI5"/>
<dbReference type="GO" id="GO:0005248">
    <property type="term" value="F:voltage-gated sodium channel activity"/>
    <property type="evidence" value="ECO:0007669"/>
    <property type="project" value="TreeGrafter"/>
</dbReference>
<comment type="subcellular location">
    <subcellularLocation>
        <location evidence="1">Membrane</location>
        <topology evidence="1">Multi-pass membrane protein</topology>
    </subcellularLocation>
</comment>
<organism evidence="8">
    <name type="scientific">Cladocopium goreaui</name>
    <dbReference type="NCBI Taxonomy" id="2562237"/>
    <lineage>
        <taxon>Eukaryota</taxon>
        <taxon>Sar</taxon>
        <taxon>Alveolata</taxon>
        <taxon>Dinophyceae</taxon>
        <taxon>Suessiales</taxon>
        <taxon>Symbiodiniaceae</taxon>
        <taxon>Cladocopium</taxon>
    </lineage>
</organism>
<comment type="caution">
    <text evidence="8">The sequence shown here is derived from an EMBL/GenBank/DDBJ whole genome shotgun (WGS) entry which is preliminary data.</text>
</comment>
<name>A0A9P1CMI5_9DINO</name>
<dbReference type="InterPro" id="IPR005821">
    <property type="entry name" value="Ion_trans_dom"/>
</dbReference>
<evidence type="ECO:0000313" key="8">
    <source>
        <dbReference type="EMBL" id="CAI3993548.1"/>
    </source>
</evidence>
<keyword evidence="10" id="KW-1185">Reference proteome</keyword>
<feature type="transmembrane region" description="Helical" evidence="6">
    <location>
        <begin position="335"/>
        <end position="361"/>
    </location>
</feature>
<evidence type="ECO:0000256" key="2">
    <source>
        <dbReference type="ARBA" id="ARBA00022692"/>
    </source>
</evidence>
<reference evidence="8" key="1">
    <citation type="submission" date="2022-10" db="EMBL/GenBank/DDBJ databases">
        <authorList>
            <person name="Chen Y."/>
            <person name="Dougan E. K."/>
            <person name="Chan C."/>
            <person name="Rhodes N."/>
            <person name="Thang M."/>
        </authorList>
    </citation>
    <scope>NUCLEOTIDE SEQUENCE</scope>
</reference>
<protein>
    <submittedName>
        <fullName evidence="9">Voltage-dependent N-type calcium channel subunit alpha-1B</fullName>
    </submittedName>
</protein>
<feature type="transmembrane region" description="Helical" evidence="6">
    <location>
        <begin position="293"/>
        <end position="314"/>
    </location>
</feature>
<evidence type="ECO:0000313" key="10">
    <source>
        <dbReference type="Proteomes" id="UP001152797"/>
    </source>
</evidence>
<feature type="transmembrane region" description="Helical" evidence="6">
    <location>
        <begin position="140"/>
        <end position="164"/>
    </location>
</feature>
<evidence type="ECO:0000256" key="6">
    <source>
        <dbReference type="SAM" id="Phobius"/>
    </source>
</evidence>
<dbReference type="Gene3D" id="1.20.120.350">
    <property type="entry name" value="Voltage-gated potassium channels. Chain C"/>
    <property type="match status" value="2"/>
</dbReference>
<feature type="transmembrane region" description="Helical" evidence="6">
    <location>
        <begin position="268"/>
        <end position="287"/>
    </location>
</feature>
<evidence type="ECO:0000256" key="3">
    <source>
        <dbReference type="ARBA" id="ARBA00022989"/>
    </source>
</evidence>
<feature type="transmembrane region" description="Helical" evidence="6">
    <location>
        <begin position="423"/>
        <end position="445"/>
    </location>
</feature>
<dbReference type="PANTHER" id="PTHR10037:SF62">
    <property type="entry name" value="SODIUM CHANNEL PROTEIN 60E"/>
    <property type="match status" value="1"/>
</dbReference>
<dbReference type="GO" id="GO:0001518">
    <property type="term" value="C:voltage-gated sodium channel complex"/>
    <property type="evidence" value="ECO:0007669"/>
    <property type="project" value="TreeGrafter"/>
</dbReference>
<dbReference type="EMBL" id="CAMXCT020001846">
    <property type="protein sequence ID" value="CAL1146923.1"/>
    <property type="molecule type" value="Genomic_DNA"/>
</dbReference>
<feature type="transmembrane region" description="Helical" evidence="6">
    <location>
        <begin position="234"/>
        <end position="256"/>
    </location>
</feature>
<dbReference type="InterPro" id="IPR018247">
    <property type="entry name" value="EF_Hand_1_Ca_BS"/>
</dbReference>
<dbReference type="EMBL" id="CAMXCT010001846">
    <property type="protein sequence ID" value="CAI3993548.1"/>
    <property type="molecule type" value="Genomic_DNA"/>
</dbReference>
<evidence type="ECO:0000256" key="4">
    <source>
        <dbReference type="ARBA" id="ARBA00023136"/>
    </source>
</evidence>
<dbReference type="Pfam" id="PF00520">
    <property type="entry name" value="Ion_trans"/>
    <property type="match status" value="2"/>
</dbReference>
<keyword evidence="3 6" id="KW-1133">Transmembrane helix</keyword>
<dbReference type="InterPro" id="IPR002048">
    <property type="entry name" value="EF_hand_dom"/>
</dbReference>
<evidence type="ECO:0000313" key="9">
    <source>
        <dbReference type="EMBL" id="CAL4780860.1"/>
    </source>
</evidence>
<evidence type="ECO:0000256" key="1">
    <source>
        <dbReference type="ARBA" id="ARBA00004141"/>
    </source>
</evidence>
<keyword evidence="2 6" id="KW-0812">Transmembrane</keyword>
<dbReference type="SUPFAM" id="SSF81324">
    <property type="entry name" value="Voltage-gated potassium channels"/>
    <property type="match status" value="2"/>
</dbReference>
<dbReference type="Gene3D" id="1.10.287.70">
    <property type="match status" value="1"/>
</dbReference>
<feature type="domain" description="EF-hand" evidence="7">
    <location>
        <begin position="470"/>
        <end position="505"/>
    </location>
</feature>
<dbReference type="PROSITE" id="PS00018">
    <property type="entry name" value="EF_HAND_1"/>
    <property type="match status" value="1"/>
</dbReference>
<feature type="transmembrane region" description="Helical" evidence="6">
    <location>
        <begin position="109"/>
        <end position="128"/>
    </location>
</feature>
<dbReference type="OrthoDB" id="419023at2759"/>
<dbReference type="InterPro" id="IPR027359">
    <property type="entry name" value="Volt_channel_dom_sf"/>
</dbReference>
<keyword evidence="5" id="KW-0175">Coiled coil</keyword>
<reference evidence="9 10" key="2">
    <citation type="submission" date="2024-05" db="EMBL/GenBank/DDBJ databases">
        <authorList>
            <person name="Chen Y."/>
            <person name="Shah S."/>
            <person name="Dougan E. K."/>
            <person name="Thang M."/>
            <person name="Chan C."/>
        </authorList>
    </citation>
    <scope>NUCLEOTIDE SEQUENCE [LARGE SCALE GENOMIC DNA]</scope>
</reference>
<feature type="transmembrane region" description="Helical" evidence="6">
    <location>
        <begin position="76"/>
        <end position="97"/>
    </location>
</feature>
<dbReference type="EMBL" id="CAMXCT030001846">
    <property type="protein sequence ID" value="CAL4780860.1"/>
    <property type="molecule type" value="Genomic_DNA"/>
</dbReference>
<feature type="coiled-coil region" evidence="5">
    <location>
        <begin position="1"/>
        <end position="31"/>
    </location>
</feature>
<dbReference type="PROSITE" id="PS50222">
    <property type="entry name" value="EF_HAND_2"/>
    <property type="match status" value="1"/>
</dbReference>
<dbReference type="GO" id="GO:0005509">
    <property type="term" value="F:calcium ion binding"/>
    <property type="evidence" value="ECO:0007669"/>
    <property type="project" value="InterPro"/>
</dbReference>
<dbReference type="Proteomes" id="UP001152797">
    <property type="component" value="Unassembled WGS sequence"/>
</dbReference>
<accession>A0A9P1CMI5</accession>
<gene>
    <name evidence="8" type="ORF">C1SCF055_LOCUS20283</name>
</gene>
<keyword evidence="4 6" id="KW-0472">Membrane</keyword>
<dbReference type="PANTHER" id="PTHR10037">
    <property type="entry name" value="VOLTAGE-GATED CATION CHANNEL CALCIUM AND SODIUM"/>
    <property type="match status" value="1"/>
</dbReference>
<proteinExistence type="predicted"/>
<sequence>MAEIQEELEEMKENEEELVFQLETLEKAHQKRTQPMREELENLRSTMREKESELWRIEHGEEVRVKNANFVFVQSYWFSTLCSLVIVANLVVMVLQLKNAKLLGDWSSTVDLCFLVFYCLELILKGFCYESRLLCGHCHVVWWNWLDLIIVLSGITELILPLLVSGHSPLHLSGLRGLRLLRLARLARGLKLLRYLCESDLSWTQHQFFETLMMSVIVVNAVVMWLELDYPGPLWRWVEEFFLVIYVFELCARLAYHGRSYFVHENWTWNYLDFVIVFFGVLEQWMLPLYHAIYALIMGHASTATLSMNLVRALRIVRVFRVLRLARLLRGVKQLYKLIHGVVESMASVGWVITLTFILLYSASLVFTTLVGRGYIYADPSEIPEEASENFGSVWRSFLALFKLMNDDQSVVEKIISTVGGQILFYAFMMLSNWMMLAILTSVISDNMMSVSRVKEEEDRKKAMSDKQEHAKRQITNIFLKLDEDESGSISEQEMMKLLGDPELKMELCEAAGLDAADLVEMLHCASYKTKSEGSVILYKQFLTMLQDESATARERSIFKVLENMRAMEFRLENRLNAALQKLDVTDTELNNLPSLTHELEKTRGLEDSPARHLVNQLLPTAVESPKGSPRKAK</sequence>
<dbReference type="InterPro" id="IPR043203">
    <property type="entry name" value="VGCC_Ca_Na"/>
</dbReference>
<evidence type="ECO:0000256" key="5">
    <source>
        <dbReference type="SAM" id="Coils"/>
    </source>
</evidence>
<evidence type="ECO:0000259" key="7">
    <source>
        <dbReference type="PROSITE" id="PS50222"/>
    </source>
</evidence>